<dbReference type="InterPro" id="IPR013325">
    <property type="entry name" value="RNA_pol_sigma_r2"/>
</dbReference>
<keyword evidence="5" id="KW-1185">Reference proteome</keyword>
<dbReference type="AlphaFoldDB" id="A0A848LZZ0"/>
<dbReference type="Pfam" id="PF04542">
    <property type="entry name" value="Sigma70_r2"/>
    <property type="match status" value="1"/>
</dbReference>
<evidence type="ECO:0000313" key="5">
    <source>
        <dbReference type="Proteomes" id="UP000518300"/>
    </source>
</evidence>
<protein>
    <submittedName>
        <fullName evidence="4">RNA polymerase sigma factor SigJ</fullName>
    </submittedName>
</protein>
<dbReference type="PANTHER" id="PTHR30173">
    <property type="entry name" value="SIGMA 19 FACTOR"/>
    <property type="match status" value="1"/>
</dbReference>
<dbReference type="Gene3D" id="1.10.1740.10">
    <property type="match status" value="1"/>
</dbReference>
<dbReference type="GO" id="GO:0003677">
    <property type="term" value="F:DNA binding"/>
    <property type="evidence" value="ECO:0007669"/>
    <property type="project" value="InterPro"/>
</dbReference>
<comment type="caution">
    <text evidence="4">The sequence shown here is derived from an EMBL/GenBank/DDBJ whole genome shotgun (WGS) entry which is preliminary data.</text>
</comment>
<dbReference type="InterPro" id="IPR036388">
    <property type="entry name" value="WH-like_DNA-bd_sf"/>
</dbReference>
<gene>
    <name evidence="4" type="primary">sigJ</name>
    <name evidence="4" type="ORF">HG543_51115</name>
</gene>
<reference evidence="4 5" key="1">
    <citation type="submission" date="2020-04" db="EMBL/GenBank/DDBJ databases">
        <title>Draft genome of Pyxidicoccus fallax type strain.</title>
        <authorList>
            <person name="Whitworth D.E."/>
        </authorList>
    </citation>
    <scope>NUCLEOTIDE SEQUENCE [LARGE SCALE GENOMIC DNA]</scope>
    <source>
        <strain evidence="4 5">DSM 14698</strain>
    </source>
</reference>
<dbReference type="PANTHER" id="PTHR30173:SF36">
    <property type="entry name" value="ECF RNA POLYMERASE SIGMA FACTOR SIGJ"/>
    <property type="match status" value="1"/>
</dbReference>
<dbReference type="InterPro" id="IPR013249">
    <property type="entry name" value="RNA_pol_sigma70_r4_t2"/>
</dbReference>
<dbReference type="NCBIfam" id="NF007214">
    <property type="entry name" value="PRK09636.1"/>
    <property type="match status" value="1"/>
</dbReference>
<dbReference type="InterPro" id="IPR032710">
    <property type="entry name" value="NTF2-like_dom_sf"/>
</dbReference>
<dbReference type="NCBIfam" id="TIGR02937">
    <property type="entry name" value="sigma70-ECF"/>
    <property type="match status" value="1"/>
</dbReference>
<evidence type="ECO:0000313" key="4">
    <source>
        <dbReference type="EMBL" id="NMO23160.1"/>
    </source>
</evidence>
<dbReference type="InterPro" id="IPR052704">
    <property type="entry name" value="ECF_Sigma-70_Domain"/>
</dbReference>
<evidence type="ECO:0000256" key="1">
    <source>
        <dbReference type="ARBA" id="ARBA00011344"/>
    </source>
</evidence>
<dbReference type="GO" id="GO:0016987">
    <property type="term" value="F:sigma factor activity"/>
    <property type="evidence" value="ECO:0007669"/>
    <property type="project" value="InterPro"/>
</dbReference>
<feature type="domain" description="RNA polymerase sigma factor 70 region 4 type 2" evidence="3">
    <location>
        <begin position="111"/>
        <end position="161"/>
    </location>
</feature>
<dbReference type="SUPFAM" id="SSF88946">
    <property type="entry name" value="Sigma2 domain of RNA polymerase sigma factors"/>
    <property type="match status" value="1"/>
</dbReference>
<name>A0A848LZZ0_9BACT</name>
<comment type="subunit">
    <text evidence="1">Interacts transiently with the RNA polymerase catalytic core formed by RpoA, RpoB, RpoC and RpoZ (2 alpha, 1 beta, 1 beta' and 1 omega subunit) to form the RNA polymerase holoenzyme that can initiate transcription.</text>
</comment>
<dbReference type="Gene3D" id="1.10.10.10">
    <property type="entry name" value="Winged helix-like DNA-binding domain superfamily/Winged helix DNA-binding domain"/>
    <property type="match status" value="1"/>
</dbReference>
<dbReference type="RefSeq" id="WP_169352268.1">
    <property type="nucleotide sequence ID" value="NZ_JABBJJ010000543.1"/>
</dbReference>
<sequence>MTAPPPTPSPEELQRHRPRLLGLAYRMLGELAPAEDVVQEAYLRWHQEDPQDIQSPEAWLVTVVSRLALDRLRRAATERAAYDGPWLPEPVLTEAATPEEAAERASDLSVALLVLLESLKPEERVAFLLREVFGEEYATLARVLGRNEPAVRQLVHRARERVREGRPRFPAPPDVKEQLLRRFLHALADGDQSELVSMLAPGVTFTSDGGGKAYAARKRIEGAERIIRMLLGLRQKLRGTMEHRFVSLNGQPAVLTFRDGALFHATMLDVDGERIRAIYRVLNPDKLRRLQQEAVQLA</sequence>
<dbReference type="SUPFAM" id="SSF54427">
    <property type="entry name" value="NTF2-like"/>
    <property type="match status" value="1"/>
</dbReference>
<accession>A0A848LZZ0</accession>
<dbReference type="Pfam" id="PF08281">
    <property type="entry name" value="Sigma70_r4_2"/>
    <property type="match status" value="1"/>
</dbReference>
<evidence type="ECO:0000259" key="3">
    <source>
        <dbReference type="Pfam" id="PF08281"/>
    </source>
</evidence>
<dbReference type="Gene3D" id="3.10.450.50">
    <property type="match status" value="1"/>
</dbReference>
<evidence type="ECO:0000259" key="2">
    <source>
        <dbReference type="Pfam" id="PF04542"/>
    </source>
</evidence>
<dbReference type="GO" id="GO:0006352">
    <property type="term" value="P:DNA-templated transcription initiation"/>
    <property type="evidence" value="ECO:0007669"/>
    <property type="project" value="InterPro"/>
</dbReference>
<dbReference type="EMBL" id="JABBJJ010000543">
    <property type="protein sequence ID" value="NMO23160.1"/>
    <property type="molecule type" value="Genomic_DNA"/>
</dbReference>
<dbReference type="InterPro" id="IPR013324">
    <property type="entry name" value="RNA_pol_sigma_r3/r4-like"/>
</dbReference>
<dbReference type="InterPro" id="IPR014284">
    <property type="entry name" value="RNA_pol_sigma-70_dom"/>
</dbReference>
<dbReference type="SUPFAM" id="SSF88659">
    <property type="entry name" value="Sigma3 and sigma4 domains of RNA polymerase sigma factors"/>
    <property type="match status" value="1"/>
</dbReference>
<proteinExistence type="predicted"/>
<dbReference type="InterPro" id="IPR007627">
    <property type="entry name" value="RNA_pol_sigma70_r2"/>
</dbReference>
<feature type="domain" description="RNA polymerase sigma-70 region 2" evidence="2">
    <location>
        <begin position="14"/>
        <end position="76"/>
    </location>
</feature>
<organism evidence="4 5">
    <name type="scientific">Pyxidicoccus fallax</name>
    <dbReference type="NCBI Taxonomy" id="394095"/>
    <lineage>
        <taxon>Bacteria</taxon>
        <taxon>Pseudomonadati</taxon>
        <taxon>Myxococcota</taxon>
        <taxon>Myxococcia</taxon>
        <taxon>Myxococcales</taxon>
        <taxon>Cystobacterineae</taxon>
        <taxon>Myxococcaceae</taxon>
        <taxon>Pyxidicoccus</taxon>
    </lineage>
</organism>
<dbReference type="Proteomes" id="UP000518300">
    <property type="component" value="Unassembled WGS sequence"/>
</dbReference>